<comment type="catalytic activity">
    <reaction evidence="1 12">
        <text>Cleavage of hydrophobic, N-terminal signal or leader sequences from secreted and periplasmic proteins.</text>
        <dbReference type="EC" id="3.4.21.89"/>
    </reaction>
</comment>
<dbReference type="PANTHER" id="PTHR43390:SF1">
    <property type="entry name" value="CHLOROPLAST PROCESSING PEPTIDASE"/>
    <property type="match status" value="1"/>
</dbReference>
<evidence type="ECO:0000256" key="10">
    <source>
        <dbReference type="ARBA" id="ARBA00023136"/>
    </source>
</evidence>
<keyword evidence="9 12" id="KW-1133">Transmembrane helix</keyword>
<dbReference type="EC" id="3.4.21.89" evidence="4 12"/>
<proteinExistence type="inferred from homology"/>
<dbReference type="InterPro" id="IPR036286">
    <property type="entry name" value="LexA/Signal_pep-like_sf"/>
</dbReference>
<evidence type="ECO:0000256" key="8">
    <source>
        <dbReference type="ARBA" id="ARBA00022801"/>
    </source>
</evidence>
<dbReference type="CDD" id="cd06530">
    <property type="entry name" value="S26_SPase_I"/>
    <property type="match status" value="1"/>
</dbReference>
<dbReference type="GO" id="GO:0005886">
    <property type="term" value="C:plasma membrane"/>
    <property type="evidence" value="ECO:0007669"/>
    <property type="project" value="UniProtKB-SubCell"/>
</dbReference>
<feature type="transmembrane region" description="Helical" evidence="12">
    <location>
        <begin position="6"/>
        <end position="25"/>
    </location>
</feature>
<dbReference type="InterPro" id="IPR019766">
    <property type="entry name" value="Sign_pep_all-beta_subdom"/>
</dbReference>
<keyword evidence="7 12" id="KW-0812">Transmembrane</keyword>
<dbReference type="AlphaFoldDB" id="Q8D306"/>
<evidence type="ECO:0000256" key="5">
    <source>
        <dbReference type="ARBA" id="ARBA00019232"/>
    </source>
</evidence>
<evidence type="ECO:0000259" key="13">
    <source>
        <dbReference type="Pfam" id="PF10502"/>
    </source>
</evidence>
<feature type="active site" evidence="11">
    <location>
        <position position="79"/>
    </location>
</feature>
<gene>
    <name evidence="14" type="primary">lepB</name>
</gene>
<keyword evidence="10 12" id="KW-0472">Membrane</keyword>
<dbReference type="PROSITE" id="PS00760">
    <property type="entry name" value="SPASE_I_2"/>
    <property type="match status" value="1"/>
</dbReference>
<evidence type="ECO:0000256" key="1">
    <source>
        <dbReference type="ARBA" id="ARBA00000677"/>
    </source>
</evidence>
<dbReference type="NCBIfam" id="NF008114">
    <property type="entry name" value="PRK10861.1"/>
    <property type="match status" value="1"/>
</dbReference>
<dbReference type="eggNOG" id="COG0681">
    <property type="taxonomic scope" value="Bacteria"/>
</dbReference>
<dbReference type="Pfam" id="PF10502">
    <property type="entry name" value="Peptidase_S26"/>
    <property type="match status" value="1"/>
</dbReference>
<comment type="subcellular location">
    <subcellularLocation>
        <location evidence="2">Cell membrane</location>
        <topology evidence="2">Multi-pass membrane protein</topology>
    </subcellularLocation>
    <subcellularLocation>
        <location evidence="12">Membrane</location>
        <topology evidence="12">Multi-pass membrane protein</topology>
    </subcellularLocation>
</comment>
<name>Q8D306_WIGBR</name>
<dbReference type="MEROPS" id="S26.001"/>
<dbReference type="InterPro" id="IPR000223">
    <property type="entry name" value="Pept_S26A_signal_pept_1"/>
</dbReference>
<evidence type="ECO:0000256" key="7">
    <source>
        <dbReference type="ARBA" id="ARBA00022692"/>
    </source>
</evidence>
<feature type="active site" evidence="11">
    <location>
        <position position="134"/>
    </location>
</feature>
<dbReference type="GO" id="GO:0009003">
    <property type="term" value="F:signal peptidase activity"/>
    <property type="evidence" value="ECO:0007669"/>
    <property type="project" value="UniProtKB-EC"/>
</dbReference>
<feature type="transmembrane region" description="Helical" evidence="12">
    <location>
        <begin position="45"/>
        <end position="69"/>
    </location>
</feature>
<dbReference type="NCBIfam" id="TIGR02227">
    <property type="entry name" value="sigpep_I_bact"/>
    <property type="match status" value="1"/>
</dbReference>
<protein>
    <recommendedName>
        <fullName evidence="5 12">Signal peptidase I</fullName>
        <ecNumber evidence="4 12">3.4.21.89</ecNumber>
    </recommendedName>
</protein>
<evidence type="ECO:0000256" key="12">
    <source>
        <dbReference type="RuleBase" id="RU362042"/>
    </source>
</evidence>
<reference evidence="14 15" key="1">
    <citation type="journal article" date="2002" name="Nat. Genet.">
        <title>Genome sequence of the endocellular obligate symbiont of tsetse flies, Wigglesworthia glossinidia.</title>
        <authorList>
            <person name="Akman L."/>
            <person name="Yamashita A."/>
            <person name="Watanabe H."/>
            <person name="Oshima K."/>
            <person name="Shiba T."/>
            <person name="Hattori M."/>
            <person name="Aksoy S."/>
        </authorList>
    </citation>
    <scope>NUCLEOTIDE SEQUENCE [LARGE SCALE GENOMIC DNA]</scope>
</reference>
<evidence type="ECO:0000313" key="14">
    <source>
        <dbReference type="EMBL" id="BAC24341.1"/>
    </source>
</evidence>
<dbReference type="GO" id="GO:0004252">
    <property type="term" value="F:serine-type endopeptidase activity"/>
    <property type="evidence" value="ECO:0007669"/>
    <property type="project" value="InterPro"/>
</dbReference>
<keyword evidence="12" id="KW-0645">Protease</keyword>
<dbReference type="OrthoDB" id="9815782at2"/>
<comment type="similarity">
    <text evidence="3 12">Belongs to the peptidase S26 family.</text>
</comment>
<keyword evidence="6" id="KW-1003">Cell membrane</keyword>
<evidence type="ECO:0000256" key="2">
    <source>
        <dbReference type="ARBA" id="ARBA00004651"/>
    </source>
</evidence>
<evidence type="ECO:0000256" key="9">
    <source>
        <dbReference type="ARBA" id="ARBA00022989"/>
    </source>
</evidence>
<dbReference type="Proteomes" id="UP000000562">
    <property type="component" value="Chromosome"/>
</dbReference>
<dbReference type="KEGG" id="wbr:lepB"/>
<dbReference type="InterPro" id="IPR019533">
    <property type="entry name" value="Peptidase_S26"/>
</dbReference>
<feature type="domain" description="Peptidase S26" evidence="13">
    <location>
        <begin position="49"/>
        <end position="290"/>
    </location>
</feature>
<accession>Q8D306</accession>
<evidence type="ECO:0000256" key="11">
    <source>
        <dbReference type="PIRSR" id="PIRSR600223-1"/>
    </source>
</evidence>
<dbReference type="InterPro" id="IPR019758">
    <property type="entry name" value="Pept_S26A_signal_pept_1_CS"/>
</dbReference>
<dbReference type="STRING" id="36870.gene:10368683"/>
<evidence type="ECO:0000256" key="3">
    <source>
        <dbReference type="ARBA" id="ARBA00009370"/>
    </source>
</evidence>
<evidence type="ECO:0000313" key="15">
    <source>
        <dbReference type="Proteomes" id="UP000000562"/>
    </source>
</evidence>
<dbReference type="Gene3D" id="2.170.230.10">
    <property type="match status" value="1"/>
</dbReference>
<dbReference type="EMBL" id="BA000021">
    <property type="protein sequence ID" value="BAC24341.1"/>
    <property type="molecule type" value="Genomic_DNA"/>
</dbReference>
<dbReference type="InterPro" id="IPR019757">
    <property type="entry name" value="Pept_S26A_signal_pept_1_Lys-AS"/>
</dbReference>
<sequence length="313" mass="37084">MINLFSLSLIIITLISGVLFVINKIKNNKINFIKKKFFYYFINKYSYLINTISSIFPILITMISIRFFLFEPFQIPSGSMMPNLLIGDFILVNKFIYGIKNPVNQDTLIRIKKPERGDIIVFKYPLNYKLDYIKRVVGIPGDRITYNPINKEIKIQPNQNTKKNKYSKYLEILYSEIKQSFFVQTLNYNNDSKITNDFEIIPIEKNSNIGIRMLSRTETFEKNIHDILYLPLCRDHLNDYFYQENRSFGDWIVPEKSYFVMGDNRDNSSDSRYWGFVPEKNIVGKAEIIWMSFKKNENKWPTGIRINRIGKIK</sequence>
<keyword evidence="15" id="KW-1185">Reference proteome</keyword>
<dbReference type="PRINTS" id="PR00727">
    <property type="entry name" value="LEADERPTASE"/>
</dbReference>
<dbReference type="GO" id="GO:0006465">
    <property type="term" value="P:signal peptide processing"/>
    <property type="evidence" value="ECO:0007669"/>
    <property type="project" value="InterPro"/>
</dbReference>
<organism evidence="14 15">
    <name type="scientific">Wigglesworthia glossinidia brevipalpis</name>
    <dbReference type="NCBI Taxonomy" id="36870"/>
    <lineage>
        <taxon>Bacteria</taxon>
        <taxon>Pseudomonadati</taxon>
        <taxon>Pseudomonadota</taxon>
        <taxon>Gammaproteobacteria</taxon>
        <taxon>Enterobacterales</taxon>
        <taxon>Erwiniaceae</taxon>
        <taxon>Wigglesworthia</taxon>
    </lineage>
</organism>
<dbReference type="SUPFAM" id="SSF51306">
    <property type="entry name" value="LexA/Signal peptidase"/>
    <property type="match status" value="1"/>
</dbReference>
<keyword evidence="8 12" id="KW-0378">Hydrolase</keyword>
<dbReference type="PROSITE" id="PS00761">
    <property type="entry name" value="SPASE_I_3"/>
    <property type="match status" value="1"/>
</dbReference>
<dbReference type="HOGENOM" id="CLU_028723_1_3_6"/>
<evidence type="ECO:0000256" key="6">
    <source>
        <dbReference type="ARBA" id="ARBA00022475"/>
    </source>
</evidence>
<dbReference type="PANTHER" id="PTHR43390">
    <property type="entry name" value="SIGNAL PEPTIDASE I"/>
    <property type="match status" value="1"/>
</dbReference>
<dbReference type="Gene3D" id="2.10.109.10">
    <property type="entry name" value="Umud Fragment, subunit A"/>
    <property type="match status" value="1"/>
</dbReference>
<evidence type="ECO:0000256" key="4">
    <source>
        <dbReference type="ARBA" id="ARBA00013208"/>
    </source>
</evidence>